<evidence type="ECO:0000313" key="2">
    <source>
        <dbReference type="Proteomes" id="UP000324800"/>
    </source>
</evidence>
<name>A0A5J4X581_9EUKA</name>
<dbReference type="EMBL" id="SNRW01000237">
    <property type="protein sequence ID" value="KAA6402427.1"/>
    <property type="molecule type" value="Genomic_DNA"/>
</dbReference>
<organism evidence="1 2">
    <name type="scientific">Streblomastix strix</name>
    <dbReference type="NCBI Taxonomy" id="222440"/>
    <lineage>
        <taxon>Eukaryota</taxon>
        <taxon>Metamonada</taxon>
        <taxon>Preaxostyla</taxon>
        <taxon>Oxymonadida</taxon>
        <taxon>Streblomastigidae</taxon>
        <taxon>Streblomastix</taxon>
    </lineage>
</organism>
<sequence length="183" mass="20178">MIILQKQLTSDRQRYTRARLAAKGNTTCSMAQSCYVNWQIIIPGDRFALSNNQTEIAAVNLEQTAIVRLNFNGINDPQADWARTMEVGAGGNQLPINVDEHIKEQAVIAANSLSDECTRNSVSVSSLESIVRERRNCGIFLEIPVSSFAATAGAFDYKIPEEITIAGVLDLNQLNLIFNSFPE</sequence>
<comment type="caution">
    <text evidence="1">The sequence shown here is derived from an EMBL/GenBank/DDBJ whole genome shotgun (WGS) entry which is preliminary data.</text>
</comment>
<dbReference type="AlphaFoldDB" id="A0A5J4X581"/>
<evidence type="ECO:0000313" key="1">
    <source>
        <dbReference type="EMBL" id="KAA6402427.1"/>
    </source>
</evidence>
<reference evidence="1 2" key="1">
    <citation type="submission" date="2019-03" db="EMBL/GenBank/DDBJ databases">
        <title>Single cell metagenomics reveals metabolic interactions within the superorganism composed of flagellate Streblomastix strix and complex community of Bacteroidetes bacteria on its surface.</title>
        <authorList>
            <person name="Treitli S.C."/>
            <person name="Kolisko M."/>
            <person name="Husnik F."/>
            <person name="Keeling P."/>
            <person name="Hampl V."/>
        </authorList>
    </citation>
    <scope>NUCLEOTIDE SEQUENCE [LARGE SCALE GENOMIC DNA]</scope>
    <source>
        <strain evidence="1">ST1C</strain>
    </source>
</reference>
<accession>A0A5J4X581</accession>
<dbReference type="PROSITE" id="PS51257">
    <property type="entry name" value="PROKAR_LIPOPROTEIN"/>
    <property type="match status" value="1"/>
</dbReference>
<protein>
    <submittedName>
        <fullName evidence="1">Uncharacterized protein</fullName>
    </submittedName>
</protein>
<proteinExistence type="predicted"/>
<gene>
    <name evidence="1" type="ORF">EZS28_002045</name>
</gene>
<dbReference type="Proteomes" id="UP000324800">
    <property type="component" value="Unassembled WGS sequence"/>
</dbReference>